<name>A0AAD9L0H8_RIDPI</name>
<organism evidence="1 2">
    <name type="scientific">Ridgeia piscesae</name>
    <name type="common">Tubeworm</name>
    <dbReference type="NCBI Taxonomy" id="27915"/>
    <lineage>
        <taxon>Eukaryota</taxon>
        <taxon>Metazoa</taxon>
        <taxon>Spiralia</taxon>
        <taxon>Lophotrochozoa</taxon>
        <taxon>Annelida</taxon>
        <taxon>Polychaeta</taxon>
        <taxon>Sedentaria</taxon>
        <taxon>Canalipalpata</taxon>
        <taxon>Sabellida</taxon>
        <taxon>Siboglinidae</taxon>
        <taxon>Ridgeia</taxon>
    </lineage>
</organism>
<protein>
    <submittedName>
        <fullName evidence="1">Uncharacterized protein</fullName>
    </submittedName>
</protein>
<evidence type="ECO:0000313" key="2">
    <source>
        <dbReference type="Proteomes" id="UP001209878"/>
    </source>
</evidence>
<proteinExistence type="predicted"/>
<gene>
    <name evidence="1" type="ORF">NP493_416g02013</name>
</gene>
<reference evidence="1" key="1">
    <citation type="journal article" date="2023" name="Mol. Biol. Evol.">
        <title>Third-Generation Sequencing Reveals the Adaptive Role of the Epigenome in Three Deep-Sea Polychaetes.</title>
        <authorList>
            <person name="Perez M."/>
            <person name="Aroh O."/>
            <person name="Sun Y."/>
            <person name="Lan Y."/>
            <person name="Juniper S.K."/>
            <person name="Young C.R."/>
            <person name="Angers B."/>
            <person name="Qian P.Y."/>
        </authorList>
    </citation>
    <scope>NUCLEOTIDE SEQUENCE</scope>
    <source>
        <strain evidence="1">R07B-5</strain>
    </source>
</reference>
<sequence length="31" mass="3349">MITCGLRVMMKSTLTSGCLNQSTNNGTSRSR</sequence>
<comment type="caution">
    <text evidence="1">The sequence shown here is derived from an EMBL/GenBank/DDBJ whole genome shotgun (WGS) entry which is preliminary data.</text>
</comment>
<keyword evidence="2" id="KW-1185">Reference proteome</keyword>
<evidence type="ECO:0000313" key="1">
    <source>
        <dbReference type="EMBL" id="KAK2181002.1"/>
    </source>
</evidence>
<accession>A0AAD9L0H8</accession>
<dbReference type="Proteomes" id="UP001209878">
    <property type="component" value="Unassembled WGS sequence"/>
</dbReference>
<dbReference type="EMBL" id="JAODUO010000416">
    <property type="protein sequence ID" value="KAK2181002.1"/>
    <property type="molecule type" value="Genomic_DNA"/>
</dbReference>
<dbReference type="AlphaFoldDB" id="A0AAD9L0H8"/>